<name>A0A915N7J4_MELJA</name>
<evidence type="ECO:0000256" key="2">
    <source>
        <dbReference type="SAM" id="MobiDB-lite"/>
    </source>
</evidence>
<evidence type="ECO:0000313" key="3">
    <source>
        <dbReference type="Proteomes" id="UP000887561"/>
    </source>
</evidence>
<keyword evidence="1" id="KW-0175">Coiled coil</keyword>
<organism evidence="3 4">
    <name type="scientific">Meloidogyne javanica</name>
    <name type="common">Root-knot nematode worm</name>
    <dbReference type="NCBI Taxonomy" id="6303"/>
    <lineage>
        <taxon>Eukaryota</taxon>
        <taxon>Metazoa</taxon>
        <taxon>Ecdysozoa</taxon>
        <taxon>Nematoda</taxon>
        <taxon>Chromadorea</taxon>
        <taxon>Rhabditida</taxon>
        <taxon>Tylenchina</taxon>
        <taxon>Tylenchomorpha</taxon>
        <taxon>Tylenchoidea</taxon>
        <taxon>Meloidogynidae</taxon>
        <taxon>Meloidogyninae</taxon>
        <taxon>Meloidogyne</taxon>
        <taxon>Meloidogyne incognita group</taxon>
    </lineage>
</organism>
<reference evidence="4" key="1">
    <citation type="submission" date="2022-11" db="UniProtKB">
        <authorList>
            <consortium name="WormBaseParasite"/>
        </authorList>
    </citation>
    <scope>IDENTIFICATION</scope>
</reference>
<evidence type="ECO:0000313" key="4">
    <source>
        <dbReference type="WBParaSite" id="scaffold7593_cov172.g12217"/>
    </source>
</evidence>
<feature type="region of interest" description="Disordered" evidence="2">
    <location>
        <begin position="225"/>
        <end position="283"/>
    </location>
</feature>
<protein>
    <submittedName>
        <fullName evidence="4">Cilium assembly protein DZIP1 N-terminal domain-containing protein</fullName>
    </submittedName>
</protein>
<dbReference type="WBParaSite" id="scaffold7593_cov172.g12217">
    <property type="protein sequence ID" value="scaffold7593_cov172.g12217"/>
    <property type="gene ID" value="scaffold7593_cov172.g12217"/>
</dbReference>
<proteinExistence type="predicted"/>
<dbReference type="Proteomes" id="UP000887561">
    <property type="component" value="Unplaced"/>
</dbReference>
<evidence type="ECO:0000256" key="1">
    <source>
        <dbReference type="SAM" id="Coils"/>
    </source>
</evidence>
<dbReference type="AlphaFoldDB" id="A0A915N7J4"/>
<sequence length="283" mass="32518">MTPINSNINDKTNSQQNDQTGKTNNIGQTQSVPSVIPQQHYQQMMPSLAYQQQHAQRLQNISYSMSNANKTTIQPQMFPTHPNPMSNPSNTTTQSNVENDLWVVGNMSFQSGISTSELHINLRKNITIGKVNKLLTKTTLDTFKFIEELLVDDPSKKVVEDGGQIKKQIQESEIKHKKEIEDLKKECEKMKAKCSNWEYKHEMLLRQINKMKKDEIDKIKEVSKVSSQKSPLLKGFPQPNEKSKDKTTLDVVEDEDPEIINDFDFVENDKNEEENDVQHVEDE</sequence>
<keyword evidence="3" id="KW-1185">Reference proteome</keyword>
<feature type="region of interest" description="Disordered" evidence="2">
    <location>
        <begin position="1"/>
        <end position="30"/>
    </location>
</feature>
<feature type="coiled-coil region" evidence="1">
    <location>
        <begin position="166"/>
        <end position="200"/>
    </location>
</feature>
<accession>A0A915N7J4</accession>
<feature type="compositionally biased region" description="Acidic residues" evidence="2">
    <location>
        <begin position="251"/>
        <end position="275"/>
    </location>
</feature>